<accession>A0ABD2XVF7</accession>
<evidence type="ECO:0000313" key="1">
    <source>
        <dbReference type="EMBL" id="KAL3498307.1"/>
    </source>
</evidence>
<gene>
    <name evidence="1" type="ORF">ACH5RR_041039</name>
</gene>
<sequence length="131" mass="14826">MLEQSSSPEVVAELAAKFRSEQDYLDECNKNWLLAIAERFAHATIHRRSDQGIPPPYRMNKERLIDDRAPLIPHFPSHLKGEVTDASLRAKESFLKATTYPYLFIVECKIDLGIAGLEPATIRLKAQCSTN</sequence>
<keyword evidence="2" id="KW-1185">Reference proteome</keyword>
<protein>
    <submittedName>
        <fullName evidence="1">Uncharacterized protein</fullName>
    </submittedName>
</protein>
<reference evidence="1 2" key="1">
    <citation type="submission" date="2024-11" db="EMBL/GenBank/DDBJ databases">
        <title>A near-complete genome assembly of Cinchona calisaya.</title>
        <authorList>
            <person name="Lian D.C."/>
            <person name="Zhao X.W."/>
            <person name="Wei L."/>
        </authorList>
    </citation>
    <scope>NUCLEOTIDE SEQUENCE [LARGE SCALE GENOMIC DNA]</scope>
    <source>
        <tissue evidence="1">Nenye</tissue>
    </source>
</reference>
<dbReference type="Proteomes" id="UP001630127">
    <property type="component" value="Unassembled WGS sequence"/>
</dbReference>
<name>A0ABD2XVF7_9GENT</name>
<organism evidence="1 2">
    <name type="scientific">Cinchona calisaya</name>
    <dbReference type="NCBI Taxonomy" id="153742"/>
    <lineage>
        <taxon>Eukaryota</taxon>
        <taxon>Viridiplantae</taxon>
        <taxon>Streptophyta</taxon>
        <taxon>Embryophyta</taxon>
        <taxon>Tracheophyta</taxon>
        <taxon>Spermatophyta</taxon>
        <taxon>Magnoliopsida</taxon>
        <taxon>eudicotyledons</taxon>
        <taxon>Gunneridae</taxon>
        <taxon>Pentapetalae</taxon>
        <taxon>asterids</taxon>
        <taxon>lamiids</taxon>
        <taxon>Gentianales</taxon>
        <taxon>Rubiaceae</taxon>
        <taxon>Cinchonoideae</taxon>
        <taxon>Cinchoneae</taxon>
        <taxon>Cinchona</taxon>
    </lineage>
</organism>
<comment type="caution">
    <text evidence="1">The sequence shown here is derived from an EMBL/GenBank/DDBJ whole genome shotgun (WGS) entry which is preliminary data.</text>
</comment>
<evidence type="ECO:0000313" key="2">
    <source>
        <dbReference type="Proteomes" id="UP001630127"/>
    </source>
</evidence>
<dbReference type="EMBL" id="JBJUIK010000017">
    <property type="protein sequence ID" value="KAL3498307.1"/>
    <property type="molecule type" value="Genomic_DNA"/>
</dbReference>
<proteinExistence type="predicted"/>
<dbReference type="AlphaFoldDB" id="A0ABD2XVF7"/>